<protein>
    <submittedName>
        <fullName evidence="1">Uncharacterized protein</fullName>
    </submittedName>
</protein>
<name>A0A139IKU9_9PEZI</name>
<gene>
    <name evidence="1" type="ORF">AC579_7930</name>
</gene>
<dbReference type="Proteomes" id="UP000073492">
    <property type="component" value="Unassembled WGS sequence"/>
</dbReference>
<evidence type="ECO:0000313" key="2">
    <source>
        <dbReference type="Proteomes" id="UP000073492"/>
    </source>
</evidence>
<comment type="caution">
    <text evidence="1">The sequence shown here is derived from an EMBL/GenBank/DDBJ whole genome shotgun (WGS) entry which is preliminary data.</text>
</comment>
<proteinExistence type="predicted"/>
<accession>A0A139IKU9</accession>
<keyword evidence="2" id="KW-1185">Reference proteome</keyword>
<sequence>MSLQDMTKLKSHPLIFSASGTGMHHVRKLHMLHRSNGLAVSRADDSMAVQGQSHGSLPMSLHAVSMHALFAQRLKISR</sequence>
<dbReference type="EMBL" id="LFZO01000065">
    <property type="protein sequence ID" value="KXT15162.1"/>
    <property type="molecule type" value="Genomic_DNA"/>
</dbReference>
<reference evidence="1 2" key="1">
    <citation type="submission" date="2015-07" db="EMBL/GenBank/DDBJ databases">
        <title>Comparative genomics of the Sigatoka disease complex on banana suggests a link between parallel evolutionary changes in Pseudocercospora fijiensis and Pseudocercospora eumusae and increased virulence on the banana host.</title>
        <authorList>
            <person name="Chang T.-C."/>
            <person name="Salvucci A."/>
            <person name="Crous P.W."/>
            <person name="Stergiopoulos I."/>
        </authorList>
    </citation>
    <scope>NUCLEOTIDE SEQUENCE [LARGE SCALE GENOMIC DNA]</scope>
    <source>
        <strain evidence="1 2">CBS 116634</strain>
    </source>
</reference>
<evidence type="ECO:0000313" key="1">
    <source>
        <dbReference type="EMBL" id="KXT15162.1"/>
    </source>
</evidence>
<organism evidence="1 2">
    <name type="scientific">Pseudocercospora musae</name>
    <dbReference type="NCBI Taxonomy" id="113226"/>
    <lineage>
        <taxon>Eukaryota</taxon>
        <taxon>Fungi</taxon>
        <taxon>Dikarya</taxon>
        <taxon>Ascomycota</taxon>
        <taxon>Pezizomycotina</taxon>
        <taxon>Dothideomycetes</taxon>
        <taxon>Dothideomycetidae</taxon>
        <taxon>Mycosphaerellales</taxon>
        <taxon>Mycosphaerellaceae</taxon>
        <taxon>Pseudocercospora</taxon>
    </lineage>
</organism>
<dbReference type="OrthoDB" id="38531at2759"/>
<dbReference type="AlphaFoldDB" id="A0A139IKU9"/>